<feature type="compositionally biased region" description="Acidic residues" evidence="5">
    <location>
        <begin position="18"/>
        <end position="30"/>
    </location>
</feature>
<proteinExistence type="predicted"/>
<keyword evidence="8" id="KW-1185">Reference proteome</keyword>
<dbReference type="GO" id="GO:0005634">
    <property type="term" value="C:nucleus"/>
    <property type="evidence" value="ECO:0007669"/>
    <property type="project" value="TreeGrafter"/>
</dbReference>
<protein>
    <recommendedName>
        <fullName evidence="6">MYND-type domain-containing protein</fullName>
    </recommendedName>
</protein>
<dbReference type="Gene3D" id="6.10.140.2220">
    <property type="match status" value="1"/>
</dbReference>
<gene>
    <name evidence="7" type="ORF">B2J93_3661</name>
</gene>
<feature type="domain" description="MYND-type" evidence="6">
    <location>
        <begin position="36"/>
        <end position="78"/>
    </location>
</feature>
<dbReference type="InterPro" id="IPR024119">
    <property type="entry name" value="TF_DEAF-1"/>
</dbReference>
<evidence type="ECO:0000256" key="5">
    <source>
        <dbReference type="SAM" id="MobiDB-lite"/>
    </source>
</evidence>
<evidence type="ECO:0000256" key="4">
    <source>
        <dbReference type="PROSITE-ProRule" id="PRU00134"/>
    </source>
</evidence>
<sequence>MASSSANIKAPWDPGYEFSDDASSDADSSESDSPTCATCFKPESQLPTSLKRCAKCHTAQYCSRDCQKEDWKAHKRVCGKPVDQHNPGFHAINGLLGLSGNDYLHSLPEEDVFTQLIDCYRLRVDDEYTFTGEVSVHGLYGGANPLPDFKRFLDKAEKAKGILPEWWNQEKRKECVRAATGGDSWANIKRAVEKSDIMEHYKNPIMPMILRVLGEKIYGKGFM</sequence>
<keyword evidence="2 4" id="KW-0863">Zinc-finger</keyword>
<dbReference type="Proteomes" id="UP000242519">
    <property type="component" value="Unassembled WGS sequence"/>
</dbReference>
<dbReference type="GO" id="GO:0000981">
    <property type="term" value="F:DNA-binding transcription factor activity, RNA polymerase II-specific"/>
    <property type="evidence" value="ECO:0007669"/>
    <property type="project" value="TreeGrafter"/>
</dbReference>
<organism evidence="7 8">
    <name type="scientific">Diplocarpon coronariae</name>
    <dbReference type="NCBI Taxonomy" id="2795749"/>
    <lineage>
        <taxon>Eukaryota</taxon>
        <taxon>Fungi</taxon>
        <taxon>Dikarya</taxon>
        <taxon>Ascomycota</taxon>
        <taxon>Pezizomycotina</taxon>
        <taxon>Leotiomycetes</taxon>
        <taxon>Helotiales</taxon>
        <taxon>Drepanopezizaceae</taxon>
        <taxon>Diplocarpon</taxon>
    </lineage>
</organism>
<evidence type="ECO:0000313" key="8">
    <source>
        <dbReference type="Proteomes" id="UP000242519"/>
    </source>
</evidence>
<name>A0A218Z726_9HELO</name>
<dbReference type="InterPro" id="IPR002893">
    <property type="entry name" value="Znf_MYND"/>
</dbReference>
<dbReference type="PANTHER" id="PTHR10237:SF14">
    <property type="entry name" value="MYND-TYPE DOMAIN-CONTAINING PROTEIN"/>
    <property type="match status" value="1"/>
</dbReference>
<accession>A0A218Z726</accession>
<evidence type="ECO:0000313" key="7">
    <source>
        <dbReference type="EMBL" id="OWP03035.1"/>
    </source>
</evidence>
<evidence type="ECO:0000256" key="1">
    <source>
        <dbReference type="ARBA" id="ARBA00022723"/>
    </source>
</evidence>
<reference evidence="7 8" key="1">
    <citation type="submission" date="2017-04" db="EMBL/GenBank/DDBJ databases">
        <title>Draft genome sequence of Marssonina coronaria NL1: causal agent of apple blotch.</title>
        <authorList>
            <person name="Cheng Q."/>
        </authorList>
    </citation>
    <scope>NUCLEOTIDE SEQUENCE [LARGE SCALE GENOMIC DNA]</scope>
    <source>
        <strain evidence="7 8">NL1</strain>
    </source>
</reference>
<dbReference type="InParanoid" id="A0A218Z726"/>
<dbReference type="PANTHER" id="PTHR10237">
    <property type="entry name" value="DEFORMED EPIDERMAL AUTOREGULATORY FACTOR 1 HOMOLOG SUPPRESSIN"/>
    <property type="match status" value="1"/>
</dbReference>
<dbReference type="OrthoDB" id="432970at2759"/>
<dbReference type="GO" id="GO:0008270">
    <property type="term" value="F:zinc ion binding"/>
    <property type="evidence" value="ECO:0007669"/>
    <property type="project" value="UniProtKB-KW"/>
</dbReference>
<keyword evidence="3" id="KW-0862">Zinc</keyword>
<dbReference type="EMBL" id="MZNU01000202">
    <property type="protein sequence ID" value="OWP03035.1"/>
    <property type="molecule type" value="Genomic_DNA"/>
</dbReference>
<dbReference type="PROSITE" id="PS50865">
    <property type="entry name" value="ZF_MYND_2"/>
    <property type="match status" value="1"/>
</dbReference>
<keyword evidence="1" id="KW-0479">Metal-binding</keyword>
<evidence type="ECO:0000256" key="3">
    <source>
        <dbReference type="ARBA" id="ARBA00022833"/>
    </source>
</evidence>
<dbReference type="STRING" id="503106.A0A218Z726"/>
<comment type="caution">
    <text evidence="7">The sequence shown here is derived from an EMBL/GenBank/DDBJ whole genome shotgun (WGS) entry which is preliminary data.</text>
</comment>
<dbReference type="Pfam" id="PF01753">
    <property type="entry name" value="zf-MYND"/>
    <property type="match status" value="1"/>
</dbReference>
<feature type="region of interest" description="Disordered" evidence="5">
    <location>
        <begin position="1"/>
        <end position="36"/>
    </location>
</feature>
<evidence type="ECO:0000256" key="2">
    <source>
        <dbReference type="ARBA" id="ARBA00022771"/>
    </source>
</evidence>
<evidence type="ECO:0000259" key="6">
    <source>
        <dbReference type="PROSITE" id="PS50865"/>
    </source>
</evidence>
<dbReference type="PROSITE" id="PS01360">
    <property type="entry name" value="ZF_MYND_1"/>
    <property type="match status" value="1"/>
</dbReference>
<dbReference type="SUPFAM" id="SSF144232">
    <property type="entry name" value="HIT/MYND zinc finger-like"/>
    <property type="match status" value="1"/>
</dbReference>
<dbReference type="AlphaFoldDB" id="A0A218Z726"/>